<proteinExistence type="predicted"/>
<evidence type="ECO:0000313" key="4">
    <source>
        <dbReference type="Proteomes" id="UP000650511"/>
    </source>
</evidence>
<feature type="domain" description="WCX" evidence="2">
    <location>
        <begin position="232"/>
        <end position="306"/>
    </location>
</feature>
<organism evidence="3 4">
    <name type="scientific">Egicoccus halophilus</name>
    <dbReference type="NCBI Taxonomy" id="1670830"/>
    <lineage>
        <taxon>Bacteria</taxon>
        <taxon>Bacillati</taxon>
        <taxon>Actinomycetota</taxon>
        <taxon>Nitriliruptoria</taxon>
        <taxon>Egicoccales</taxon>
        <taxon>Egicoccaceae</taxon>
        <taxon>Egicoccus</taxon>
    </lineage>
</organism>
<gene>
    <name evidence="3" type="primary">pafB</name>
    <name evidence="3" type="ORF">GCM10011354_10330</name>
</gene>
<dbReference type="PANTHER" id="PTHR34580">
    <property type="match status" value="1"/>
</dbReference>
<dbReference type="EMBL" id="BMHA01000003">
    <property type="protein sequence ID" value="GGI04685.1"/>
    <property type="molecule type" value="Genomic_DNA"/>
</dbReference>
<reference evidence="3" key="2">
    <citation type="submission" date="2020-09" db="EMBL/GenBank/DDBJ databases">
        <authorList>
            <person name="Sun Q."/>
            <person name="Zhou Y."/>
        </authorList>
    </citation>
    <scope>NUCLEOTIDE SEQUENCE</scope>
    <source>
        <strain evidence="3">CGMCC 1.14988</strain>
    </source>
</reference>
<evidence type="ECO:0000259" key="1">
    <source>
        <dbReference type="Pfam" id="PF13280"/>
    </source>
</evidence>
<dbReference type="Pfam" id="PF25583">
    <property type="entry name" value="WCX"/>
    <property type="match status" value="1"/>
</dbReference>
<dbReference type="InterPro" id="IPR026881">
    <property type="entry name" value="WYL_dom"/>
</dbReference>
<dbReference type="InterPro" id="IPR057727">
    <property type="entry name" value="WCX_dom"/>
</dbReference>
<evidence type="ECO:0000313" key="3">
    <source>
        <dbReference type="EMBL" id="GGI04685.1"/>
    </source>
</evidence>
<evidence type="ECO:0000259" key="2">
    <source>
        <dbReference type="Pfam" id="PF25583"/>
    </source>
</evidence>
<feature type="domain" description="WYL" evidence="1">
    <location>
        <begin position="140"/>
        <end position="200"/>
    </location>
</feature>
<comment type="caution">
    <text evidence="3">The sequence shown here is derived from an EMBL/GenBank/DDBJ whole genome shotgun (WGS) entry which is preliminary data.</text>
</comment>
<dbReference type="PANTHER" id="PTHR34580:SF3">
    <property type="entry name" value="PROTEIN PAFB"/>
    <property type="match status" value="1"/>
</dbReference>
<dbReference type="OrthoDB" id="3268930at2"/>
<dbReference type="Pfam" id="PF13280">
    <property type="entry name" value="WYL"/>
    <property type="match status" value="1"/>
</dbReference>
<sequence length="310" mass="33788">MAAKVERLVNLTVALLEARQPMTLAEIRRRTRYYTQGDPESSRRMFERDKDDLRRLGVPVETREVAFGDDLGYVIDRGAYELADVDLTAEEVAALSLAVQLTGTEGAHLALAKLAARAPDPAELATSPTTRVSLAPDPVDAVADAVVSRTPLSFPYRTAGGETARRTVDPYAVVQRRGAWYLVGRDHDRDAVRAFRLDRFVGRARDAGPPAAYVVPDGFDPAAHVSGPEVARVDVEVAVRPAARWTVELHGGVDTGRTRDGQPVLRLRGLDPVRDRSWLLGLGDDVEVLAPPELRDAVMTALRELAGQEA</sequence>
<dbReference type="Proteomes" id="UP000650511">
    <property type="component" value="Unassembled WGS sequence"/>
</dbReference>
<dbReference type="RefSeq" id="WP_130649742.1">
    <property type="nucleotide sequence ID" value="NZ_BMHA01000003.1"/>
</dbReference>
<dbReference type="AlphaFoldDB" id="A0A8J3AC23"/>
<keyword evidence="4" id="KW-1185">Reference proteome</keyword>
<dbReference type="PROSITE" id="PS52050">
    <property type="entry name" value="WYL"/>
    <property type="match status" value="1"/>
</dbReference>
<name>A0A8J3AC23_9ACTN</name>
<protein>
    <submittedName>
        <fullName evidence="3">Protein PafB</fullName>
    </submittedName>
</protein>
<accession>A0A8J3AC23</accession>
<reference evidence="3" key="1">
    <citation type="journal article" date="2014" name="Int. J. Syst. Evol. Microbiol.">
        <title>Complete genome sequence of Corynebacterium casei LMG S-19264T (=DSM 44701T), isolated from a smear-ripened cheese.</title>
        <authorList>
            <consortium name="US DOE Joint Genome Institute (JGI-PGF)"/>
            <person name="Walter F."/>
            <person name="Albersmeier A."/>
            <person name="Kalinowski J."/>
            <person name="Ruckert C."/>
        </authorList>
    </citation>
    <scope>NUCLEOTIDE SEQUENCE</scope>
    <source>
        <strain evidence="3">CGMCC 1.14988</strain>
    </source>
</reference>
<dbReference type="InterPro" id="IPR051534">
    <property type="entry name" value="CBASS_pafABC_assoc_protein"/>
</dbReference>